<dbReference type="RefSeq" id="WP_145342853.1">
    <property type="nucleotide sequence ID" value="NZ_CP036261.1"/>
</dbReference>
<proteinExistence type="predicted"/>
<dbReference type="KEGG" id="ruv:EC9_10380"/>
<organism evidence="1 2">
    <name type="scientific">Rosistilla ulvae</name>
    <dbReference type="NCBI Taxonomy" id="1930277"/>
    <lineage>
        <taxon>Bacteria</taxon>
        <taxon>Pseudomonadati</taxon>
        <taxon>Planctomycetota</taxon>
        <taxon>Planctomycetia</taxon>
        <taxon>Pirellulales</taxon>
        <taxon>Pirellulaceae</taxon>
        <taxon>Rosistilla</taxon>
    </lineage>
</organism>
<gene>
    <name evidence="1" type="ORF">EC9_10380</name>
</gene>
<keyword evidence="2" id="KW-1185">Reference proteome</keyword>
<dbReference type="EMBL" id="CP036261">
    <property type="protein sequence ID" value="QDS86863.1"/>
    <property type="molecule type" value="Genomic_DNA"/>
</dbReference>
<sequence>MNALKCQHRRGAIAVAMLVCMLIATTLAASTLHSALHSRRETGRMRQLRQTELLLDAGILRAAEKWTRDRTYRGETWRPTNSMPHDGDAVVKIDVSGDAEAPQVHVVASIEPDSNFSARTQRSTRLEFPWPSNRSR</sequence>
<protein>
    <submittedName>
        <fullName evidence="1">Uncharacterized protein</fullName>
    </submittedName>
</protein>
<evidence type="ECO:0000313" key="2">
    <source>
        <dbReference type="Proteomes" id="UP000319557"/>
    </source>
</evidence>
<reference evidence="1 2" key="1">
    <citation type="submission" date="2019-02" db="EMBL/GenBank/DDBJ databases">
        <title>Deep-cultivation of Planctomycetes and their phenomic and genomic characterization uncovers novel biology.</title>
        <authorList>
            <person name="Wiegand S."/>
            <person name="Jogler M."/>
            <person name="Boedeker C."/>
            <person name="Pinto D."/>
            <person name="Vollmers J."/>
            <person name="Rivas-Marin E."/>
            <person name="Kohn T."/>
            <person name="Peeters S.H."/>
            <person name="Heuer A."/>
            <person name="Rast P."/>
            <person name="Oberbeckmann S."/>
            <person name="Bunk B."/>
            <person name="Jeske O."/>
            <person name="Meyerdierks A."/>
            <person name="Storesund J.E."/>
            <person name="Kallscheuer N."/>
            <person name="Luecker S."/>
            <person name="Lage O.M."/>
            <person name="Pohl T."/>
            <person name="Merkel B.J."/>
            <person name="Hornburger P."/>
            <person name="Mueller R.-W."/>
            <person name="Bruemmer F."/>
            <person name="Labrenz M."/>
            <person name="Spormann A.M."/>
            <person name="Op den Camp H."/>
            <person name="Overmann J."/>
            <person name="Amann R."/>
            <person name="Jetten M.S.M."/>
            <person name="Mascher T."/>
            <person name="Medema M.H."/>
            <person name="Devos D.P."/>
            <person name="Kaster A.-K."/>
            <person name="Ovreas L."/>
            <person name="Rohde M."/>
            <person name="Galperin M.Y."/>
            <person name="Jogler C."/>
        </authorList>
    </citation>
    <scope>NUCLEOTIDE SEQUENCE [LARGE SCALE GENOMIC DNA]</scope>
    <source>
        <strain evidence="1 2">EC9</strain>
    </source>
</reference>
<dbReference type="OrthoDB" id="289031at2"/>
<dbReference type="Proteomes" id="UP000319557">
    <property type="component" value="Chromosome"/>
</dbReference>
<accession>A0A517LW63</accession>
<dbReference type="AlphaFoldDB" id="A0A517LW63"/>
<evidence type="ECO:0000313" key="1">
    <source>
        <dbReference type="EMBL" id="QDS86863.1"/>
    </source>
</evidence>
<name>A0A517LW63_9BACT</name>